<evidence type="ECO:0000256" key="1">
    <source>
        <dbReference type="ARBA" id="ARBA00010875"/>
    </source>
</evidence>
<keyword evidence="5 7" id="KW-0378">Hydrolase</keyword>
<comment type="subcellular location">
    <subcellularLocation>
        <location evidence="7">Cytoplasm</location>
    </subcellularLocation>
</comment>
<protein>
    <recommendedName>
        <fullName evidence="7">Endoribonuclease YbeY</fullName>
        <ecNumber evidence="7">3.1.-.-</ecNumber>
    </recommendedName>
</protein>
<dbReference type="EMBL" id="DVOC01000018">
    <property type="protein sequence ID" value="HIU90569.1"/>
    <property type="molecule type" value="Genomic_DNA"/>
</dbReference>
<evidence type="ECO:0000313" key="9">
    <source>
        <dbReference type="Proteomes" id="UP000886852"/>
    </source>
</evidence>
<evidence type="ECO:0000256" key="5">
    <source>
        <dbReference type="ARBA" id="ARBA00022801"/>
    </source>
</evidence>
<comment type="similarity">
    <text evidence="1 7">Belongs to the endoribonuclease YbeY family.</text>
</comment>
<dbReference type="SUPFAM" id="SSF55486">
    <property type="entry name" value="Metalloproteases ('zincins'), catalytic domain"/>
    <property type="match status" value="1"/>
</dbReference>
<keyword evidence="4 7" id="KW-0255">Endonuclease</keyword>
<dbReference type="HAMAP" id="MF_00009">
    <property type="entry name" value="Endoribonucl_YbeY"/>
    <property type="match status" value="1"/>
</dbReference>
<evidence type="ECO:0000313" key="8">
    <source>
        <dbReference type="EMBL" id="HIU90569.1"/>
    </source>
</evidence>
<dbReference type="GO" id="GO:0006364">
    <property type="term" value="P:rRNA processing"/>
    <property type="evidence" value="ECO:0007669"/>
    <property type="project" value="UniProtKB-UniRule"/>
</dbReference>
<dbReference type="GO" id="GO:0005737">
    <property type="term" value="C:cytoplasm"/>
    <property type="evidence" value="ECO:0007669"/>
    <property type="project" value="UniProtKB-SubCell"/>
</dbReference>
<keyword evidence="7" id="KW-0963">Cytoplasm</keyword>
<gene>
    <name evidence="7 8" type="primary">ybeY</name>
    <name evidence="8" type="ORF">IAC72_00950</name>
</gene>
<keyword evidence="7" id="KW-0690">Ribosome biogenesis</keyword>
<dbReference type="InterPro" id="IPR020549">
    <property type="entry name" value="YbeY_CS"/>
</dbReference>
<comment type="cofactor">
    <cofactor evidence="7">
        <name>Zn(2+)</name>
        <dbReference type="ChEBI" id="CHEBI:29105"/>
    </cofactor>
    <text evidence="7">Binds 1 zinc ion.</text>
</comment>
<dbReference type="AlphaFoldDB" id="A0A9D1MW29"/>
<evidence type="ECO:0000256" key="2">
    <source>
        <dbReference type="ARBA" id="ARBA00022722"/>
    </source>
</evidence>
<dbReference type="PANTHER" id="PTHR46986:SF1">
    <property type="entry name" value="ENDORIBONUCLEASE YBEY, CHLOROPLASTIC"/>
    <property type="match status" value="1"/>
</dbReference>
<dbReference type="Gene3D" id="3.40.390.30">
    <property type="entry name" value="Metalloproteases ('zincins'), catalytic domain"/>
    <property type="match status" value="1"/>
</dbReference>
<dbReference type="InterPro" id="IPR023091">
    <property type="entry name" value="MetalPrtase_cat_dom_sf_prd"/>
</dbReference>
<dbReference type="GO" id="GO:0004222">
    <property type="term" value="F:metalloendopeptidase activity"/>
    <property type="evidence" value="ECO:0007669"/>
    <property type="project" value="InterPro"/>
</dbReference>
<reference evidence="8" key="2">
    <citation type="journal article" date="2021" name="PeerJ">
        <title>Extensive microbial diversity within the chicken gut microbiome revealed by metagenomics and culture.</title>
        <authorList>
            <person name="Gilroy R."/>
            <person name="Ravi A."/>
            <person name="Getino M."/>
            <person name="Pursley I."/>
            <person name="Horton D.L."/>
            <person name="Alikhan N.F."/>
            <person name="Baker D."/>
            <person name="Gharbi K."/>
            <person name="Hall N."/>
            <person name="Watson M."/>
            <person name="Adriaenssens E.M."/>
            <person name="Foster-Nyarko E."/>
            <person name="Jarju S."/>
            <person name="Secka A."/>
            <person name="Antonio M."/>
            <person name="Oren A."/>
            <person name="Chaudhuri R.R."/>
            <person name="La Ragione R."/>
            <person name="Hildebrand F."/>
            <person name="Pallen M.J."/>
        </authorList>
    </citation>
    <scope>NUCLEOTIDE SEQUENCE</scope>
    <source>
        <strain evidence="8">ChiHjej12B11-7776</strain>
    </source>
</reference>
<keyword evidence="6 7" id="KW-0862">Zinc</keyword>
<organism evidence="8 9">
    <name type="scientific">Candidatus Fimimonas merdipullorum</name>
    <dbReference type="NCBI Taxonomy" id="2840822"/>
    <lineage>
        <taxon>Bacteria</taxon>
        <taxon>Pseudomonadati</taxon>
        <taxon>Myxococcota</taxon>
        <taxon>Myxococcia</taxon>
        <taxon>Myxococcales</taxon>
        <taxon>Cystobacterineae</taxon>
        <taxon>Myxococcaceae</taxon>
        <taxon>Myxococcaceae incertae sedis</taxon>
        <taxon>Candidatus Fimimonas</taxon>
    </lineage>
</organism>
<sequence>MKIYFSNAGIWRFAVKRTLQCALQYLAQPSDKLEMSLSVVSEQQIKTLNAQTRGVDRVTDVLSFPAVEAGRQVIDVRKFPSDINYDTGRLNVGDVVICLAQAKRQAQSFGHGVKREMCFLAVHGLLHLLGYDHENARDEEQMTALQREILQKAGITR</sequence>
<accession>A0A9D1MW29</accession>
<proteinExistence type="inferred from homology"/>
<keyword evidence="2 7" id="KW-0540">Nuclease</keyword>
<dbReference type="Proteomes" id="UP000886852">
    <property type="component" value="Unassembled WGS sequence"/>
</dbReference>
<evidence type="ECO:0000256" key="4">
    <source>
        <dbReference type="ARBA" id="ARBA00022759"/>
    </source>
</evidence>
<evidence type="ECO:0000256" key="3">
    <source>
        <dbReference type="ARBA" id="ARBA00022723"/>
    </source>
</evidence>
<feature type="binding site" evidence="7">
    <location>
        <position position="133"/>
    </location>
    <ligand>
        <name>Zn(2+)</name>
        <dbReference type="ChEBI" id="CHEBI:29105"/>
        <note>catalytic</note>
    </ligand>
</feature>
<comment type="caution">
    <text evidence="8">The sequence shown here is derived from an EMBL/GenBank/DDBJ whole genome shotgun (WGS) entry which is preliminary data.</text>
</comment>
<feature type="binding site" evidence="7">
    <location>
        <position position="123"/>
    </location>
    <ligand>
        <name>Zn(2+)</name>
        <dbReference type="ChEBI" id="CHEBI:29105"/>
        <note>catalytic</note>
    </ligand>
</feature>
<dbReference type="NCBIfam" id="TIGR00043">
    <property type="entry name" value="rRNA maturation RNase YbeY"/>
    <property type="match status" value="1"/>
</dbReference>
<name>A0A9D1MW29_9BACT</name>
<dbReference type="GO" id="GO:0008270">
    <property type="term" value="F:zinc ion binding"/>
    <property type="evidence" value="ECO:0007669"/>
    <property type="project" value="UniProtKB-UniRule"/>
</dbReference>
<evidence type="ECO:0000256" key="6">
    <source>
        <dbReference type="ARBA" id="ARBA00022833"/>
    </source>
</evidence>
<evidence type="ECO:0000256" key="7">
    <source>
        <dbReference type="HAMAP-Rule" id="MF_00009"/>
    </source>
</evidence>
<keyword evidence="7" id="KW-0698">rRNA processing</keyword>
<reference evidence="8" key="1">
    <citation type="submission" date="2020-10" db="EMBL/GenBank/DDBJ databases">
        <authorList>
            <person name="Gilroy R."/>
        </authorList>
    </citation>
    <scope>NUCLEOTIDE SEQUENCE</scope>
    <source>
        <strain evidence="8">ChiHjej12B11-7776</strain>
    </source>
</reference>
<keyword evidence="3 7" id="KW-0479">Metal-binding</keyword>
<dbReference type="PANTHER" id="PTHR46986">
    <property type="entry name" value="ENDORIBONUCLEASE YBEY, CHLOROPLASTIC"/>
    <property type="match status" value="1"/>
</dbReference>
<dbReference type="PROSITE" id="PS01306">
    <property type="entry name" value="UPF0054"/>
    <property type="match status" value="1"/>
</dbReference>
<comment type="function">
    <text evidence="7">Single strand-specific metallo-endoribonuclease involved in late-stage 70S ribosome quality control and in maturation of the 3' terminus of the 16S rRNA.</text>
</comment>
<dbReference type="EC" id="3.1.-.-" evidence="7"/>
<dbReference type="GO" id="GO:0004521">
    <property type="term" value="F:RNA endonuclease activity"/>
    <property type="evidence" value="ECO:0007669"/>
    <property type="project" value="UniProtKB-UniRule"/>
</dbReference>
<dbReference type="Pfam" id="PF02130">
    <property type="entry name" value="YbeY"/>
    <property type="match status" value="1"/>
</dbReference>
<feature type="binding site" evidence="7">
    <location>
        <position position="127"/>
    </location>
    <ligand>
        <name>Zn(2+)</name>
        <dbReference type="ChEBI" id="CHEBI:29105"/>
        <note>catalytic</note>
    </ligand>
</feature>
<dbReference type="InterPro" id="IPR002036">
    <property type="entry name" value="YbeY"/>
</dbReference>